<gene>
    <name evidence="2" type="ORF">ACFQVC_26720</name>
</gene>
<evidence type="ECO:0000259" key="1">
    <source>
        <dbReference type="Pfam" id="PF13354"/>
    </source>
</evidence>
<dbReference type="RefSeq" id="WP_381835187.1">
    <property type="nucleotide sequence ID" value="NZ_JBHTCF010000012.1"/>
</dbReference>
<keyword evidence="2" id="KW-0378">Hydrolase</keyword>
<feature type="domain" description="Beta-lactamase class A catalytic" evidence="1">
    <location>
        <begin position="57"/>
        <end position="196"/>
    </location>
</feature>
<reference evidence="3" key="1">
    <citation type="journal article" date="2019" name="Int. J. Syst. Evol. Microbiol.">
        <title>The Global Catalogue of Microorganisms (GCM) 10K type strain sequencing project: providing services to taxonomists for standard genome sequencing and annotation.</title>
        <authorList>
            <consortium name="The Broad Institute Genomics Platform"/>
            <consortium name="The Broad Institute Genome Sequencing Center for Infectious Disease"/>
            <person name="Wu L."/>
            <person name="Ma J."/>
        </authorList>
    </citation>
    <scope>NUCLEOTIDE SEQUENCE [LARGE SCALE GENOMIC DNA]</scope>
    <source>
        <strain evidence="3">SYNS20</strain>
    </source>
</reference>
<sequence length="222" mass="22497">MGQRLSVAVGPADGGGRDEAYGDEATYAGASVVKAGILAALLLGAQDAGRELGGAERELAEPMIVRSDNDAASVLWARIGGARGFDAACARLGLRATAGGADGFWGLTRTTAGDQLALLRAVFGPGGTVLEARSRAYAQELMGRVVAGQDWGVSAAGFPYALKNGWMPRSGTGLWVVHSVGRVRTPGGRELLLAILSDGHPTLADGIAAVEAAARRSAGGSV</sequence>
<dbReference type="PANTHER" id="PTHR35333:SF3">
    <property type="entry name" value="BETA-LACTAMASE-TYPE TRANSPEPTIDASE FOLD CONTAINING PROTEIN"/>
    <property type="match status" value="1"/>
</dbReference>
<dbReference type="GO" id="GO:0016787">
    <property type="term" value="F:hydrolase activity"/>
    <property type="evidence" value="ECO:0007669"/>
    <property type="project" value="UniProtKB-KW"/>
</dbReference>
<dbReference type="InterPro" id="IPR000871">
    <property type="entry name" value="Beta-lactam_class-A"/>
</dbReference>
<dbReference type="EMBL" id="JBHTCF010000012">
    <property type="protein sequence ID" value="MFC7307805.1"/>
    <property type="molecule type" value="Genomic_DNA"/>
</dbReference>
<evidence type="ECO:0000313" key="2">
    <source>
        <dbReference type="EMBL" id="MFC7307805.1"/>
    </source>
</evidence>
<name>A0ABW2JQE9_9ACTN</name>
<dbReference type="PANTHER" id="PTHR35333">
    <property type="entry name" value="BETA-LACTAMASE"/>
    <property type="match status" value="1"/>
</dbReference>
<dbReference type="InterPro" id="IPR012338">
    <property type="entry name" value="Beta-lactam/transpept-like"/>
</dbReference>
<dbReference type="Pfam" id="PF13354">
    <property type="entry name" value="Beta-lactamase2"/>
    <property type="match status" value="1"/>
</dbReference>
<comment type="caution">
    <text evidence="2">The sequence shown here is derived from an EMBL/GenBank/DDBJ whole genome shotgun (WGS) entry which is preliminary data.</text>
</comment>
<dbReference type="SUPFAM" id="SSF56601">
    <property type="entry name" value="beta-lactamase/transpeptidase-like"/>
    <property type="match status" value="1"/>
</dbReference>
<proteinExistence type="predicted"/>
<protein>
    <submittedName>
        <fullName evidence="2">Serine hydrolase</fullName>
    </submittedName>
</protein>
<dbReference type="Proteomes" id="UP001596523">
    <property type="component" value="Unassembled WGS sequence"/>
</dbReference>
<dbReference type="InterPro" id="IPR045155">
    <property type="entry name" value="Beta-lactam_cat"/>
</dbReference>
<keyword evidence="3" id="KW-1185">Reference proteome</keyword>
<accession>A0ABW2JQE9</accession>
<dbReference type="Gene3D" id="3.40.710.10">
    <property type="entry name" value="DD-peptidase/beta-lactamase superfamily"/>
    <property type="match status" value="1"/>
</dbReference>
<evidence type="ECO:0000313" key="3">
    <source>
        <dbReference type="Proteomes" id="UP001596523"/>
    </source>
</evidence>
<organism evidence="2 3">
    <name type="scientific">Streptomyces monticola</name>
    <dbReference type="NCBI Taxonomy" id="2666263"/>
    <lineage>
        <taxon>Bacteria</taxon>
        <taxon>Bacillati</taxon>
        <taxon>Actinomycetota</taxon>
        <taxon>Actinomycetes</taxon>
        <taxon>Kitasatosporales</taxon>
        <taxon>Streptomycetaceae</taxon>
        <taxon>Streptomyces</taxon>
    </lineage>
</organism>